<keyword evidence="1 2" id="KW-0539">Nucleus</keyword>
<dbReference type="InterPro" id="IPR038704">
    <property type="entry name" value="YEAST_sf"/>
</dbReference>
<dbReference type="Pfam" id="PF03366">
    <property type="entry name" value="YEATS"/>
    <property type="match status" value="1"/>
</dbReference>
<dbReference type="AlphaFoldDB" id="A0A9Q8LEF9"/>
<evidence type="ECO:0000259" key="3">
    <source>
        <dbReference type="PROSITE" id="PS51037"/>
    </source>
</evidence>
<dbReference type="PROSITE" id="PS51037">
    <property type="entry name" value="YEATS"/>
    <property type="match status" value="1"/>
</dbReference>
<organism evidence="4 5">
    <name type="scientific">Passalora fulva</name>
    <name type="common">Tomato leaf mold</name>
    <name type="synonym">Cladosporium fulvum</name>
    <dbReference type="NCBI Taxonomy" id="5499"/>
    <lineage>
        <taxon>Eukaryota</taxon>
        <taxon>Fungi</taxon>
        <taxon>Dikarya</taxon>
        <taxon>Ascomycota</taxon>
        <taxon>Pezizomycotina</taxon>
        <taxon>Dothideomycetes</taxon>
        <taxon>Dothideomycetidae</taxon>
        <taxon>Mycosphaerellales</taxon>
        <taxon>Mycosphaerellaceae</taxon>
        <taxon>Fulvia</taxon>
    </lineage>
</organism>
<evidence type="ECO:0000256" key="1">
    <source>
        <dbReference type="ARBA" id="ARBA00023242"/>
    </source>
</evidence>
<dbReference type="InterPro" id="IPR055129">
    <property type="entry name" value="YEATS_dom"/>
</dbReference>
<gene>
    <name evidence="4" type="ORF">CLAFUR5_03980</name>
</gene>
<keyword evidence="5" id="KW-1185">Reference proteome</keyword>
<dbReference type="Gene3D" id="3.30.40.10">
    <property type="entry name" value="Zinc/RING finger domain, C3HC4 (zinc finger)"/>
    <property type="match status" value="1"/>
</dbReference>
<dbReference type="Proteomes" id="UP000756132">
    <property type="component" value="Chromosome 4"/>
</dbReference>
<comment type="subcellular location">
    <subcellularLocation>
        <location evidence="2">Nucleus</location>
    </subcellularLocation>
</comment>
<reference evidence="4" key="1">
    <citation type="submission" date="2021-12" db="EMBL/GenBank/DDBJ databases">
        <authorList>
            <person name="Zaccaron A."/>
            <person name="Stergiopoulos I."/>
        </authorList>
    </citation>
    <scope>NUCLEOTIDE SEQUENCE</scope>
    <source>
        <strain evidence="4">Race5_Kim</strain>
    </source>
</reference>
<name>A0A9Q8LEF9_PASFU</name>
<evidence type="ECO:0000313" key="4">
    <source>
        <dbReference type="EMBL" id="UJO15714.1"/>
    </source>
</evidence>
<evidence type="ECO:0000256" key="2">
    <source>
        <dbReference type="PROSITE-ProRule" id="PRU00376"/>
    </source>
</evidence>
<dbReference type="OrthoDB" id="1630758at2759"/>
<feature type="domain" description="YEATS" evidence="3">
    <location>
        <begin position="234"/>
        <end position="362"/>
    </location>
</feature>
<proteinExistence type="predicted"/>
<dbReference type="RefSeq" id="XP_047760080.1">
    <property type="nucleotide sequence ID" value="XM_047903128.1"/>
</dbReference>
<dbReference type="Gene3D" id="2.60.40.1970">
    <property type="entry name" value="YEATS domain"/>
    <property type="match status" value="1"/>
</dbReference>
<sequence length="362" mass="40485">MDFDRPVPRRSQRRTQGLLSEGLQGSLRRGATVNEERAHGCDILAEGRIMRENESNERKATRAARLAAIPPLPTTPEHLRETIDEDDLCPICQQLLHQPVKTTCNHTVSEWSRSHRSIQICQLQPILSSVCGGFLRPPWRSSMANILLLDRCANHACMAHWTDVSVTSQMSIVDVDEEPVAFDAVAGLEAKCPMCRQQTSAALDAARGNHLDTAYPRTARRRRVEEENDTLSEGREGGIQTMTVYIGNRHHQIEASDANQHDWTFFVRPSRPEMIEEVHIDLHPTFNPPRIIRGRPPYDIRRLGWGTFTITANVMLKAGYSWLSGDAIDSPDGAKKGTLPLEWTLDFSGFGGKGSMDGSTND</sequence>
<evidence type="ECO:0000313" key="5">
    <source>
        <dbReference type="Proteomes" id="UP000756132"/>
    </source>
</evidence>
<dbReference type="InterPro" id="IPR013083">
    <property type="entry name" value="Znf_RING/FYVE/PHD"/>
</dbReference>
<accession>A0A9Q8LEF9</accession>
<protein>
    <recommendedName>
        <fullName evidence="3">YEATS domain-containing protein</fullName>
    </recommendedName>
</protein>
<dbReference type="KEGG" id="ffu:CLAFUR5_03980"/>
<dbReference type="GeneID" id="71983858"/>
<reference evidence="4" key="2">
    <citation type="journal article" date="2022" name="Microb. Genom.">
        <title>A chromosome-scale genome assembly of the tomato pathogen Cladosporium fulvum reveals a compartmentalized genome architecture and the presence of a dispensable chromosome.</title>
        <authorList>
            <person name="Zaccaron A.Z."/>
            <person name="Chen L.H."/>
            <person name="Samaras A."/>
            <person name="Stergiopoulos I."/>
        </authorList>
    </citation>
    <scope>NUCLEOTIDE SEQUENCE</scope>
    <source>
        <strain evidence="4">Race5_Kim</strain>
    </source>
</reference>
<dbReference type="GO" id="GO:0005634">
    <property type="term" value="C:nucleus"/>
    <property type="evidence" value="ECO:0007669"/>
    <property type="project" value="UniProtKB-SubCell"/>
</dbReference>
<dbReference type="SUPFAM" id="SSF57850">
    <property type="entry name" value="RING/U-box"/>
    <property type="match status" value="1"/>
</dbReference>
<dbReference type="EMBL" id="CP090166">
    <property type="protein sequence ID" value="UJO15714.1"/>
    <property type="molecule type" value="Genomic_DNA"/>
</dbReference>